<protein>
    <submittedName>
        <fullName evidence="3">Unannotated protein</fullName>
    </submittedName>
</protein>
<gene>
    <name evidence="2" type="ORF">UFOPK2683_00307</name>
    <name evidence="3" type="ORF">UFOPK3605_00673</name>
    <name evidence="4" type="ORF">UFOPK3897_00848</name>
    <name evidence="5" type="ORF">UFOPK4121_00681</name>
</gene>
<feature type="transmembrane region" description="Helical" evidence="1">
    <location>
        <begin position="143"/>
        <end position="165"/>
    </location>
</feature>
<feature type="transmembrane region" description="Helical" evidence="1">
    <location>
        <begin position="28"/>
        <end position="47"/>
    </location>
</feature>
<keyword evidence="1" id="KW-0472">Membrane</keyword>
<dbReference type="EMBL" id="CAFBMM010000024">
    <property type="protein sequence ID" value="CAB4904462.1"/>
    <property type="molecule type" value="Genomic_DNA"/>
</dbReference>
<evidence type="ECO:0000313" key="3">
    <source>
        <dbReference type="EMBL" id="CAB4904462.1"/>
    </source>
</evidence>
<feature type="transmembrane region" description="Helical" evidence="1">
    <location>
        <begin position="53"/>
        <end position="74"/>
    </location>
</feature>
<dbReference type="InterPro" id="IPR042106">
    <property type="entry name" value="Nuo/plastoQ_OxRdtase_6_NuoJ"/>
</dbReference>
<proteinExistence type="predicted"/>
<keyword evidence="1" id="KW-1133">Transmembrane helix</keyword>
<keyword evidence="1" id="KW-0812">Transmembrane</keyword>
<dbReference type="Gene3D" id="1.20.120.1200">
    <property type="entry name" value="NADH-ubiquinone/plastoquinone oxidoreductase chain 6, subunit NuoJ"/>
    <property type="match status" value="1"/>
</dbReference>
<dbReference type="GO" id="GO:0008137">
    <property type="term" value="F:NADH dehydrogenase (ubiquinone) activity"/>
    <property type="evidence" value="ECO:0007669"/>
    <property type="project" value="InterPro"/>
</dbReference>
<reference evidence="3" key="1">
    <citation type="submission" date="2020-05" db="EMBL/GenBank/DDBJ databases">
        <authorList>
            <person name="Chiriac C."/>
            <person name="Salcher M."/>
            <person name="Ghai R."/>
            <person name="Kavagutti S V."/>
        </authorList>
    </citation>
    <scope>NUCLEOTIDE SEQUENCE</scope>
</reference>
<feature type="transmembrane region" description="Helical" evidence="1">
    <location>
        <begin position="6"/>
        <end position="23"/>
    </location>
</feature>
<dbReference type="AlphaFoldDB" id="A0A6J7G7S9"/>
<dbReference type="PANTHER" id="PTHR33269">
    <property type="entry name" value="NADH-UBIQUINONE OXIDOREDUCTASE CHAIN 6"/>
    <property type="match status" value="1"/>
</dbReference>
<accession>A0A6J7G7S9</accession>
<dbReference type="InterPro" id="IPR001457">
    <property type="entry name" value="NADH_UbQ/plastoQ_OxRdtase_su6"/>
</dbReference>
<evidence type="ECO:0000313" key="5">
    <source>
        <dbReference type="EMBL" id="CAB5021395.1"/>
    </source>
</evidence>
<dbReference type="EMBL" id="CAFBOF010000014">
    <property type="protein sequence ID" value="CAB4976577.1"/>
    <property type="molecule type" value="Genomic_DNA"/>
</dbReference>
<evidence type="ECO:0000256" key="1">
    <source>
        <dbReference type="SAM" id="Phobius"/>
    </source>
</evidence>
<dbReference type="EMBL" id="CAEZYK010000010">
    <property type="protein sequence ID" value="CAB4716582.1"/>
    <property type="molecule type" value="Genomic_DNA"/>
</dbReference>
<evidence type="ECO:0000313" key="2">
    <source>
        <dbReference type="EMBL" id="CAB4716582.1"/>
    </source>
</evidence>
<name>A0A6J7G7S9_9ZZZZ</name>
<dbReference type="Pfam" id="PF00499">
    <property type="entry name" value="Oxidored_q3"/>
    <property type="match status" value="1"/>
</dbReference>
<organism evidence="3">
    <name type="scientific">freshwater metagenome</name>
    <dbReference type="NCBI Taxonomy" id="449393"/>
    <lineage>
        <taxon>unclassified sequences</taxon>
        <taxon>metagenomes</taxon>
        <taxon>ecological metagenomes</taxon>
    </lineage>
</organism>
<evidence type="ECO:0000313" key="4">
    <source>
        <dbReference type="EMBL" id="CAB4976577.1"/>
    </source>
</evidence>
<dbReference type="EMBL" id="CAFBPQ010000015">
    <property type="protein sequence ID" value="CAB5021395.1"/>
    <property type="molecule type" value="Genomic_DNA"/>
</dbReference>
<sequence length="168" mass="18011">MWEQQVVFWLLAIAMGAAAIGVVRSRDVVHSVLFLVVVLAGAAAQYILLAAEFVAWVQVLIYIGAVVVLFLFGVMLTRSPMGHDSNRLDNDQRWAAGVVALLIFGVLTALLVDAFGGQQINFGPELVAQGSPQAIGSDLFRTFIVPFEVVSMLLLAALVGAVVMARKD</sequence>
<feature type="transmembrane region" description="Helical" evidence="1">
    <location>
        <begin position="94"/>
        <end position="112"/>
    </location>
</feature>
<dbReference type="PANTHER" id="PTHR33269:SF17">
    <property type="entry name" value="NADH-UBIQUINONE OXIDOREDUCTASE CHAIN 6"/>
    <property type="match status" value="1"/>
</dbReference>